<dbReference type="EMBL" id="LT629690">
    <property type="protein sequence ID" value="SDF03234.1"/>
    <property type="molecule type" value="Genomic_DNA"/>
</dbReference>
<evidence type="ECO:0000313" key="1">
    <source>
        <dbReference type="EMBL" id="SDF03234.1"/>
    </source>
</evidence>
<name>A0A1G7HSK6_9BACT</name>
<dbReference type="SUPFAM" id="SSF56784">
    <property type="entry name" value="HAD-like"/>
    <property type="match status" value="1"/>
</dbReference>
<dbReference type="OrthoDB" id="115039at2"/>
<sequence length="240" mass="26523">MNQAISASPRRFNRSEFLQNVRDARPRTAVFDFDGTLWPGDAGSGFMHWTIATRLLPGEATRHILDRHALYNRGEVGEIAICGEMTSIYAGISEKALRESAAKYFVDHVQPHFFPEMIAILKELQASGTDIWAVSSTNNWMIEEGVRELGIAPDHVLAACVAVEDGIVRETILDIPSDEGKAEALRRVGLTHPDAVFGNSVHDLHMLEMAKHPYPVNPTVALAEKSAELGWNVYYPATEG</sequence>
<reference evidence="1 2" key="1">
    <citation type="submission" date="2016-10" db="EMBL/GenBank/DDBJ databases">
        <authorList>
            <person name="de Groot N.N."/>
        </authorList>
    </citation>
    <scope>NUCLEOTIDE SEQUENCE [LARGE SCALE GENOMIC DNA]</scope>
    <source>
        <strain evidence="1 2">GAS232</strain>
    </source>
</reference>
<dbReference type="AlphaFoldDB" id="A0A1G7HSK6"/>
<dbReference type="InterPro" id="IPR050582">
    <property type="entry name" value="HAD-like_SerB"/>
</dbReference>
<dbReference type="PANTHER" id="PTHR43344">
    <property type="entry name" value="PHOSPHOSERINE PHOSPHATASE"/>
    <property type="match status" value="1"/>
</dbReference>
<keyword evidence="2" id="KW-1185">Reference proteome</keyword>
<dbReference type="RefSeq" id="WP_083344332.1">
    <property type="nucleotide sequence ID" value="NZ_LT629690.1"/>
</dbReference>
<dbReference type="InterPro" id="IPR023214">
    <property type="entry name" value="HAD_sf"/>
</dbReference>
<dbReference type="Gene3D" id="3.40.50.1000">
    <property type="entry name" value="HAD superfamily/HAD-like"/>
    <property type="match status" value="1"/>
</dbReference>
<dbReference type="InterPro" id="IPR036412">
    <property type="entry name" value="HAD-like_sf"/>
</dbReference>
<protein>
    <submittedName>
        <fullName evidence="1">Phosphoserine phosphatase</fullName>
    </submittedName>
</protein>
<dbReference type="Proteomes" id="UP000182427">
    <property type="component" value="Chromosome I"/>
</dbReference>
<organism evidence="1 2">
    <name type="scientific">Terriglobus roseus</name>
    <dbReference type="NCBI Taxonomy" id="392734"/>
    <lineage>
        <taxon>Bacteria</taxon>
        <taxon>Pseudomonadati</taxon>
        <taxon>Acidobacteriota</taxon>
        <taxon>Terriglobia</taxon>
        <taxon>Terriglobales</taxon>
        <taxon>Acidobacteriaceae</taxon>
        <taxon>Terriglobus</taxon>
    </lineage>
</organism>
<dbReference type="Pfam" id="PF12710">
    <property type="entry name" value="HAD"/>
    <property type="match status" value="1"/>
</dbReference>
<proteinExistence type="predicted"/>
<evidence type="ECO:0000313" key="2">
    <source>
        <dbReference type="Proteomes" id="UP000182427"/>
    </source>
</evidence>
<dbReference type="Gene3D" id="1.20.1440.100">
    <property type="entry name" value="SG protein - dephosphorylation function"/>
    <property type="match status" value="1"/>
</dbReference>
<accession>A0A1G7HSK6</accession>
<gene>
    <name evidence="1" type="ORF">SAMN05444167_1191</name>
</gene>